<dbReference type="AlphaFoldDB" id="A0A833FH75"/>
<accession>A0A833FH75</accession>
<dbReference type="SUPFAM" id="SSF52058">
    <property type="entry name" value="L domain-like"/>
    <property type="match status" value="1"/>
</dbReference>
<protein>
    <recommendedName>
        <fullName evidence="3">Leucine-rich repeat domain-containing protein</fullName>
    </recommendedName>
</protein>
<name>A0A833FH75_9FIRM</name>
<gene>
    <name evidence="1" type="ORF">F8R14_07490</name>
</gene>
<evidence type="ECO:0000313" key="2">
    <source>
        <dbReference type="Proteomes" id="UP000434554"/>
    </source>
</evidence>
<sequence>MKVDVKMAGNSYSGVPSVLIPLKSGGKARFCEVSDTTAKASDVAQGKTFYDADGNYTEGTRTGSGGTAAEAAPYRVTIQQVPHQTIEVTFTPQVTGNLTGFKKSGSQSAELTSEANLALSYAFDAEVIADSGWIKGNPTISGALKNGLICGDVVISATEAIEDASGLRMPVGYIPLYLSDGCLYMDKDLQGKFNNKSLVKDGAKLFIVDITKNTTSMNGMFNPSKVSFAEGTLAESVIDFSNVEKGAITDLGVAFAGNQKLESLDLSGFGNVTAMYSMCAFCSSLKCVYIDTLSNSKNKTINTYHMFAPCSSLEYLIIDNVNVDFVMQDAADADKGVPASAKILVPRAALDAYKADSHWKSAADRILPMEDFNIVRKDGRVTVTPKAV</sequence>
<dbReference type="GeneID" id="83054763"/>
<evidence type="ECO:0008006" key="3">
    <source>
        <dbReference type="Google" id="ProtNLM"/>
    </source>
</evidence>
<organism evidence="1 2">
    <name type="scientific">Veillonella seminalis</name>
    <dbReference type="NCBI Taxonomy" id="1502943"/>
    <lineage>
        <taxon>Bacteria</taxon>
        <taxon>Bacillati</taxon>
        <taxon>Bacillota</taxon>
        <taxon>Negativicutes</taxon>
        <taxon>Veillonellales</taxon>
        <taxon>Veillonellaceae</taxon>
        <taxon>Veillonella</taxon>
    </lineage>
</organism>
<evidence type="ECO:0000313" key="1">
    <source>
        <dbReference type="EMBL" id="KAB1477919.1"/>
    </source>
</evidence>
<dbReference type="RefSeq" id="WP_127007586.1">
    <property type="nucleotide sequence ID" value="NZ_CAUENZ010000001.1"/>
</dbReference>
<proteinExistence type="predicted"/>
<dbReference type="Proteomes" id="UP000434554">
    <property type="component" value="Unassembled WGS sequence"/>
</dbReference>
<dbReference type="Gene3D" id="3.80.10.10">
    <property type="entry name" value="Ribonuclease Inhibitor"/>
    <property type="match status" value="1"/>
</dbReference>
<dbReference type="EMBL" id="WBKH01000007">
    <property type="protein sequence ID" value="KAB1477919.1"/>
    <property type="molecule type" value="Genomic_DNA"/>
</dbReference>
<reference evidence="1 2" key="1">
    <citation type="submission" date="2019-09" db="EMBL/GenBank/DDBJ databases">
        <title>Draft genome sequence of 3 type strains from the CCUG.</title>
        <authorList>
            <person name="Pineiro-Iglesias B."/>
            <person name="Tunovic T."/>
            <person name="Unosson C."/>
            <person name="Inganas E."/>
            <person name="Ohlen M."/>
            <person name="Cardew S."/>
            <person name="Jensie-Markopoulos S."/>
            <person name="Salva-Serra F."/>
            <person name="Jaen-Luchoro D."/>
            <person name="Karlsson R."/>
            <person name="Svensson-Stadler L."/>
            <person name="Chun J."/>
            <person name="Moore E."/>
        </authorList>
    </citation>
    <scope>NUCLEOTIDE SEQUENCE [LARGE SCALE GENOMIC DNA]</scope>
    <source>
        <strain evidence="1 2">CCUG 65427</strain>
    </source>
</reference>
<comment type="caution">
    <text evidence="1">The sequence shown here is derived from an EMBL/GenBank/DDBJ whole genome shotgun (WGS) entry which is preliminary data.</text>
</comment>
<dbReference type="InterPro" id="IPR032675">
    <property type="entry name" value="LRR_dom_sf"/>
</dbReference>